<dbReference type="PIRSF" id="PIRSF018982">
    <property type="entry name" value="EutC"/>
    <property type="match status" value="1"/>
</dbReference>
<dbReference type="EC" id="4.3.1.7" evidence="5"/>
<comment type="similarity">
    <text evidence="5">Belongs to the EutC family.</text>
</comment>
<keyword evidence="7" id="KW-1185">Reference proteome</keyword>
<comment type="cofactor">
    <cofactor evidence="5">
        <name>adenosylcob(III)alamin</name>
        <dbReference type="ChEBI" id="CHEBI:18408"/>
    </cofactor>
    <text evidence="5">Binds between the large and small subunits.</text>
</comment>
<comment type="catalytic activity">
    <reaction evidence="5">
        <text>ethanolamine = acetaldehyde + NH4(+)</text>
        <dbReference type="Rhea" id="RHEA:15313"/>
        <dbReference type="ChEBI" id="CHEBI:15343"/>
        <dbReference type="ChEBI" id="CHEBI:28938"/>
        <dbReference type="ChEBI" id="CHEBI:57603"/>
        <dbReference type="EC" id="4.3.1.7"/>
    </reaction>
</comment>
<organism evidence="6 7">
    <name type="scientific">Leptothrix discophora</name>
    <dbReference type="NCBI Taxonomy" id="89"/>
    <lineage>
        <taxon>Bacteria</taxon>
        <taxon>Pseudomonadati</taxon>
        <taxon>Pseudomonadota</taxon>
        <taxon>Betaproteobacteria</taxon>
        <taxon>Burkholderiales</taxon>
        <taxon>Sphaerotilaceae</taxon>
        <taxon>Leptothrix</taxon>
    </lineage>
</organism>
<dbReference type="Gene3D" id="1.10.30.40">
    <property type="entry name" value="Ethanolamine ammonia-lyase light chain (EutC), N-terminal domain"/>
    <property type="match status" value="1"/>
</dbReference>
<dbReference type="Gene3D" id="3.40.50.11240">
    <property type="entry name" value="Ethanolamine ammonia-lyase light chain (EutC)"/>
    <property type="match status" value="1"/>
</dbReference>
<gene>
    <name evidence="5 6" type="primary">eutC</name>
    <name evidence="6" type="ORF">Q8X39_16675</name>
</gene>
<dbReference type="PANTHER" id="PTHR39330">
    <property type="entry name" value="ETHANOLAMINE AMMONIA-LYASE LIGHT CHAIN"/>
    <property type="match status" value="1"/>
</dbReference>
<accession>A0ABT9G712</accession>
<name>A0ABT9G712_LEPDI</name>
<keyword evidence="3 5" id="KW-0170">Cobalt</keyword>
<feature type="binding site" evidence="5">
    <location>
        <position position="165"/>
    </location>
    <ligand>
        <name>adenosylcob(III)alamin</name>
        <dbReference type="ChEBI" id="CHEBI:18408"/>
    </ligand>
</feature>
<keyword evidence="2 5" id="KW-0456">Lyase</keyword>
<keyword evidence="4 5" id="KW-1283">Bacterial microcompartment</keyword>
<comment type="pathway">
    <text evidence="5">Amine and polyamine degradation; ethanolamine degradation.</text>
</comment>
<reference evidence="6 7" key="1">
    <citation type="submission" date="2023-08" db="EMBL/GenBank/DDBJ databases">
        <authorList>
            <person name="Roldan D.M."/>
            <person name="Menes R.J."/>
        </authorList>
    </citation>
    <scope>NUCLEOTIDE SEQUENCE [LARGE SCALE GENOMIC DNA]</scope>
    <source>
        <strain evidence="6 7">CCM 2812</strain>
    </source>
</reference>
<comment type="subunit">
    <text evidence="5">The basic unit is a heterodimer which dimerizes to form tetramers. The heterotetramers trimerize; 6 large subunits form a core ring with 6 small subunits projecting outwards.</text>
</comment>
<feature type="binding site" evidence="5">
    <location>
        <position position="186"/>
    </location>
    <ligand>
        <name>adenosylcob(III)alamin</name>
        <dbReference type="ChEBI" id="CHEBI:18408"/>
    </ligand>
</feature>
<evidence type="ECO:0000256" key="2">
    <source>
        <dbReference type="ARBA" id="ARBA00023239"/>
    </source>
</evidence>
<dbReference type="InterPro" id="IPR042255">
    <property type="entry name" value="EutC_N"/>
</dbReference>
<evidence type="ECO:0000256" key="4">
    <source>
        <dbReference type="ARBA" id="ARBA00024446"/>
    </source>
</evidence>
<protein>
    <recommendedName>
        <fullName evidence="5">Ethanolamine ammonia-lyase small subunit</fullName>
        <shortName evidence="5">EAL small subunit</shortName>
        <ecNumber evidence="5">4.3.1.7</ecNumber>
    </recommendedName>
</protein>
<evidence type="ECO:0000256" key="3">
    <source>
        <dbReference type="ARBA" id="ARBA00023285"/>
    </source>
</evidence>
<dbReference type="InterPro" id="IPR009246">
    <property type="entry name" value="EutC"/>
</dbReference>
<dbReference type="GO" id="GO:0008851">
    <property type="term" value="F:ethanolamine ammonia-lyase activity"/>
    <property type="evidence" value="ECO:0007669"/>
    <property type="project" value="UniProtKB-EC"/>
</dbReference>
<evidence type="ECO:0000256" key="1">
    <source>
        <dbReference type="ARBA" id="ARBA00022628"/>
    </source>
</evidence>
<keyword evidence="1 5" id="KW-0846">Cobalamin</keyword>
<comment type="caution">
    <text evidence="6">The sequence shown here is derived from an EMBL/GenBank/DDBJ whole genome shotgun (WGS) entry which is preliminary data.</text>
</comment>
<dbReference type="Proteomes" id="UP001235760">
    <property type="component" value="Unassembled WGS sequence"/>
</dbReference>
<proteinExistence type="inferred from homology"/>
<dbReference type="HAMAP" id="MF_00601">
    <property type="entry name" value="EutC"/>
    <property type="match status" value="1"/>
</dbReference>
<dbReference type="EMBL" id="JAUZEE010000010">
    <property type="protein sequence ID" value="MDP4302273.1"/>
    <property type="molecule type" value="Genomic_DNA"/>
</dbReference>
<evidence type="ECO:0000313" key="6">
    <source>
        <dbReference type="EMBL" id="MDP4302273.1"/>
    </source>
</evidence>
<evidence type="ECO:0000256" key="5">
    <source>
        <dbReference type="HAMAP-Rule" id="MF_00601"/>
    </source>
</evidence>
<dbReference type="RefSeq" id="WP_305750815.1">
    <property type="nucleotide sequence ID" value="NZ_JAUZEE010000010.1"/>
</dbReference>
<sequence>MNQPTSLKADPWARLRRHTPARIALGRSGVSLPTSELLAFGLAHAQARDAVHLALDAEAFAEALQAEGLHTLRSASAAPDRATYLLRPDLGRRLPDAESTRLRTLAAGWPAPPRLLVVVGDGLSSLAVAHQALPLLRALRAMTPAGWPAPGEAGAPVVVATQARVALGDDVGEALGAGQVLVLIGERPGLSSPDSLGAYLTAAPRRGRHDAQRNCISNIRPDGLANERAAHKIWWHVLQAEALQATGVALKDLSEQQALPGLPLLAD</sequence>
<dbReference type="Pfam" id="PF05985">
    <property type="entry name" value="EutC"/>
    <property type="match status" value="1"/>
</dbReference>
<dbReference type="NCBIfam" id="NF003971">
    <property type="entry name" value="PRK05465.1"/>
    <property type="match status" value="1"/>
</dbReference>
<comment type="function">
    <text evidence="5">Catalyzes the deamination of various vicinal amino-alcohols to oxo compounds. Allows this organism to utilize ethanolamine as the sole source of nitrogen and carbon in the presence of external vitamin B12.</text>
</comment>
<feature type="binding site" evidence="5">
    <location>
        <position position="215"/>
    </location>
    <ligand>
        <name>adenosylcob(III)alamin</name>
        <dbReference type="ChEBI" id="CHEBI:18408"/>
    </ligand>
</feature>
<dbReference type="InterPro" id="IPR042251">
    <property type="entry name" value="EutC_C"/>
</dbReference>
<comment type="subcellular location">
    <subcellularLocation>
        <location evidence="5">Bacterial microcompartment</location>
    </subcellularLocation>
</comment>
<dbReference type="PANTHER" id="PTHR39330:SF1">
    <property type="entry name" value="ETHANOLAMINE AMMONIA-LYASE SMALL SUBUNIT"/>
    <property type="match status" value="1"/>
</dbReference>
<evidence type="ECO:0000313" key="7">
    <source>
        <dbReference type="Proteomes" id="UP001235760"/>
    </source>
</evidence>